<dbReference type="InterPro" id="IPR051455">
    <property type="entry name" value="Bact_solute-bind_prot3"/>
</dbReference>
<name>A0A0F4JIB6_9ACTN</name>
<dbReference type="GO" id="GO:0006865">
    <property type="term" value="P:amino acid transport"/>
    <property type="evidence" value="ECO:0007669"/>
    <property type="project" value="TreeGrafter"/>
</dbReference>
<keyword evidence="6" id="KW-1185">Reference proteome</keyword>
<dbReference type="SMART" id="SM00062">
    <property type="entry name" value="PBPb"/>
    <property type="match status" value="1"/>
</dbReference>
<dbReference type="OrthoDB" id="9807888at2"/>
<dbReference type="PROSITE" id="PS51257">
    <property type="entry name" value="PROKAR_LIPOPROTEIN"/>
    <property type="match status" value="1"/>
</dbReference>
<dbReference type="GO" id="GO:0005576">
    <property type="term" value="C:extracellular region"/>
    <property type="evidence" value="ECO:0007669"/>
    <property type="project" value="TreeGrafter"/>
</dbReference>
<evidence type="ECO:0000256" key="1">
    <source>
        <dbReference type="ARBA" id="ARBA00010333"/>
    </source>
</evidence>
<comment type="similarity">
    <text evidence="1">Belongs to the bacterial solute-binding protein 3 family.</text>
</comment>
<dbReference type="SUPFAM" id="SSF53850">
    <property type="entry name" value="Periplasmic binding protein-like II"/>
    <property type="match status" value="1"/>
</dbReference>
<keyword evidence="3" id="KW-0732">Signal</keyword>
<dbReference type="EMBL" id="JZWV01000352">
    <property type="protein sequence ID" value="KJY33549.1"/>
    <property type="molecule type" value="Genomic_DNA"/>
</dbReference>
<gene>
    <name evidence="5" type="ORF">VR44_13710</name>
</gene>
<evidence type="ECO:0000256" key="2">
    <source>
        <dbReference type="ARBA" id="ARBA00022448"/>
    </source>
</evidence>
<dbReference type="PATRIC" id="fig|68223.7.peg.7018"/>
<dbReference type="Gene3D" id="3.40.190.10">
    <property type="entry name" value="Periplasmic binding protein-like II"/>
    <property type="match status" value="2"/>
</dbReference>
<comment type="caution">
    <text evidence="5">The sequence shown here is derived from an EMBL/GenBank/DDBJ whole genome shotgun (WGS) entry which is preliminary data.</text>
</comment>
<dbReference type="STRING" id="68223.GCA_002028425_00117"/>
<keyword evidence="2" id="KW-0813">Transport</keyword>
<dbReference type="PANTHER" id="PTHR30085">
    <property type="entry name" value="AMINO ACID ABC TRANSPORTER PERMEASE"/>
    <property type="match status" value="1"/>
</dbReference>
<evidence type="ECO:0000259" key="4">
    <source>
        <dbReference type="SMART" id="SM00062"/>
    </source>
</evidence>
<dbReference type="PANTHER" id="PTHR30085:SF6">
    <property type="entry name" value="ABC TRANSPORTER GLUTAMINE-BINDING PROTEIN GLNH"/>
    <property type="match status" value="1"/>
</dbReference>
<reference evidence="5 6" key="1">
    <citation type="submission" date="2015-02" db="EMBL/GenBank/DDBJ databases">
        <authorList>
            <person name="Ju K.-S."/>
            <person name="Doroghazi J.R."/>
            <person name="Metcalf W."/>
        </authorList>
    </citation>
    <scope>NUCLEOTIDE SEQUENCE [LARGE SCALE GENOMIC DNA]</scope>
    <source>
        <strain evidence="5 6">NRRL ISP-5550</strain>
    </source>
</reference>
<organism evidence="5 6">
    <name type="scientific">Streptomyces katrae</name>
    <dbReference type="NCBI Taxonomy" id="68223"/>
    <lineage>
        <taxon>Bacteria</taxon>
        <taxon>Bacillati</taxon>
        <taxon>Actinomycetota</taxon>
        <taxon>Actinomycetes</taxon>
        <taxon>Kitasatosporales</taxon>
        <taxon>Streptomycetaceae</taxon>
        <taxon>Streptomyces</taxon>
    </lineage>
</organism>
<dbReference type="GO" id="GO:0030288">
    <property type="term" value="C:outer membrane-bounded periplasmic space"/>
    <property type="evidence" value="ECO:0007669"/>
    <property type="project" value="TreeGrafter"/>
</dbReference>
<evidence type="ECO:0000313" key="6">
    <source>
        <dbReference type="Proteomes" id="UP000033551"/>
    </source>
</evidence>
<protein>
    <submittedName>
        <fullName evidence="5">Glutamate-binding protein</fullName>
    </submittedName>
</protein>
<dbReference type="Pfam" id="PF00497">
    <property type="entry name" value="SBP_bac_3"/>
    <property type="match status" value="1"/>
</dbReference>
<dbReference type="CDD" id="cd13690">
    <property type="entry name" value="PBP2_GluB"/>
    <property type="match status" value="1"/>
</dbReference>
<dbReference type="Proteomes" id="UP000033551">
    <property type="component" value="Unassembled WGS sequence"/>
</dbReference>
<dbReference type="AlphaFoldDB" id="A0A0F4JIB6"/>
<dbReference type="InterPro" id="IPR001638">
    <property type="entry name" value="Solute-binding_3/MltF_N"/>
</dbReference>
<dbReference type="RefSeq" id="WP_045947752.1">
    <property type="nucleotide sequence ID" value="NZ_JZWV01000352.1"/>
</dbReference>
<feature type="domain" description="Solute-binding protein family 3/N-terminal" evidence="4">
    <location>
        <begin position="31"/>
        <end position="257"/>
    </location>
</feature>
<sequence>MKVPKAGAMAAVIGLALTATGCGGDEGPKGTLSIGVAFDQPGIGLREAGGTFSGFDVDVSRYIAKELGYKPEQIEFKRVDSSERELLLQYNEVKFVASTYSINDQRREKVDFAGPYFTAHQDLLVRADDATITKAEDLNNKKLCSTSGSTSAQNVKQKLAPKASLLELDGYSECVIALQDGLIDAMTTDNAILAGYAAQKGNTGKFRLVGLNLSNESYGIGIKKGNRDLRAKINDALKKMVEDGSWDAAVKKNFGQANFKHDPAPQLTSPSS</sequence>
<evidence type="ECO:0000256" key="3">
    <source>
        <dbReference type="ARBA" id="ARBA00022729"/>
    </source>
</evidence>
<proteinExistence type="inferred from homology"/>
<accession>A0A0F4JIB6</accession>
<evidence type="ECO:0000313" key="5">
    <source>
        <dbReference type="EMBL" id="KJY33549.1"/>
    </source>
</evidence>